<evidence type="ECO:0008006" key="4">
    <source>
        <dbReference type="Google" id="ProtNLM"/>
    </source>
</evidence>
<dbReference type="GeneID" id="57364265"/>
<dbReference type="Proteomes" id="UP000076643">
    <property type="component" value="Unassembled WGS sequence"/>
</dbReference>
<evidence type="ECO:0000256" key="1">
    <source>
        <dbReference type="SAM" id="Phobius"/>
    </source>
</evidence>
<protein>
    <recommendedName>
        <fullName evidence="4">Cardiolipin synthase N-terminal domain-containing protein</fullName>
    </recommendedName>
</protein>
<gene>
    <name evidence="2" type="ORF">N475_23260</name>
</gene>
<evidence type="ECO:0000313" key="3">
    <source>
        <dbReference type="Proteomes" id="UP000076643"/>
    </source>
</evidence>
<evidence type="ECO:0000313" key="2">
    <source>
        <dbReference type="EMBL" id="KZN31466.1"/>
    </source>
</evidence>
<dbReference type="RefSeq" id="WP_063356908.1">
    <property type="nucleotide sequence ID" value="NZ_AQHB01000038.1"/>
</dbReference>
<name>A0A161ZSP0_9GAMM</name>
<dbReference type="EMBL" id="AUYB01000140">
    <property type="protein sequence ID" value="KZN31466.1"/>
    <property type="molecule type" value="Genomic_DNA"/>
</dbReference>
<keyword evidence="1" id="KW-1133">Transmembrane helix</keyword>
<reference evidence="2 3" key="1">
    <citation type="submission" date="2013-07" db="EMBL/GenBank/DDBJ databases">
        <title>Comparative Genomic and Metabolomic Analysis of Twelve Strains of Pseudoalteromonas luteoviolacea.</title>
        <authorList>
            <person name="Vynne N.G."/>
            <person name="Mansson M."/>
            <person name="Gram L."/>
        </authorList>
    </citation>
    <scope>NUCLEOTIDE SEQUENCE [LARGE SCALE GENOMIC DNA]</scope>
    <source>
        <strain evidence="2 3">DSM 6061</strain>
    </source>
</reference>
<keyword evidence="1" id="KW-0472">Membrane</keyword>
<accession>A0A161ZSP0</accession>
<dbReference type="PATRIC" id="fig|1365250.3.peg.4608"/>
<dbReference type="STRING" id="43657.S4054249_01150"/>
<proteinExistence type="predicted"/>
<keyword evidence="3" id="KW-1185">Reference proteome</keyword>
<feature type="transmembrane region" description="Helical" evidence="1">
    <location>
        <begin position="33"/>
        <end position="54"/>
    </location>
</feature>
<dbReference type="AlphaFoldDB" id="A0A161ZSP0"/>
<organism evidence="2 3">
    <name type="scientific">Pseudoalteromonas luteoviolacea DSM 6061</name>
    <dbReference type="NCBI Taxonomy" id="1365250"/>
    <lineage>
        <taxon>Bacteria</taxon>
        <taxon>Pseudomonadati</taxon>
        <taxon>Pseudomonadota</taxon>
        <taxon>Gammaproteobacteria</taxon>
        <taxon>Alteromonadales</taxon>
        <taxon>Pseudoalteromonadaceae</taxon>
        <taxon>Pseudoalteromonas</taxon>
    </lineage>
</organism>
<sequence length="69" mass="7763">MNELMLLVFAVCLYIAPIGLIAGSKRSKGHEKNGWLIGTLFFSWLALLLYVTMIPKEGRVKTRRGKKPS</sequence>
<comment type="caution">
    <text evidence="2">The sequence shown here is derived from an EMBL/GenBank/DDBJ whole genome shotgun (WGS) entry which is preliminary data.</text>
</comment>
<keyword evidence="1" id="KW-0812">Transmembrane</keyword>